<evidence type="ECO:0000256" key="6">
    <source>
        <dbReference type="ARBA" id="ARBA00047665"/>
    </source>
</evidence>
<dbReference type="Gene3D" id="4.10.1250.10">
    <property type="entry name" value="Aminomethyltransferase fragment"/>
    <property type="match status" value="1"/>
</dbReference>
<evidence type="ECO:0000256" key="5">
    <source>
        <dbReference type="ARBA" id="ARBA00031395"/>
    </source>
</evidence>
<dbReference type="InterPro" id="IPR006223">
    <property type="entry name" value="GcvT"/>
</dbReference>
<dbReference type="Gene3D" id="3.30.1360.120">
    <property type="entry name" value="Probable tRNA modification gtpase trme, domain 1"/>
    <property type="match status" value="1"/>
</dbReference>
<dbReference type="GO" id="GO:0008483">
    <property type="term" value="F:transaminase activity"/>
    <property type="evidence" value="ECO:0007669"/>
    <property type="project" value="UniProtKB-KW"/>
</dbReference>
<comment type="function">
    <text evidence="7">The glycine cleavage system catalyzes the degradation of glycine.</text>
</comment>
<dbReference type="InterPro" id="IPR029043">
    <property type="entry name" value="GcvT/YgfZ_C"/>
</dbReference>
<dbReference type="NCBIfam" id="NF001567">
    <property type="entry name" value="PRK00389.1"/>
    <property type="match status" value="1"/>
</dbReference>
<protein>
    <recommendedName>
        <fullName evidence="2 7">Aminomethyltransferase</fullName>
        <ecNumber evidence="2 7">2.1.2.10</ecNumber>
    </recommendedName>
    <alternativeName>
        <fullName evidence="5 7">Glycine cleavage system T protein</fullName>
    </alternativeName>
</protein>
<feature type="domain" description="Aminomethyltransferase C-terminal" evidence="10">
    <location>
        <begin position="289"/>
        <end position="371"/>
    </location>
</feature>
<comment type="subunit">
    <text evidence="7">The glycine cleavage system is composed of four proteins: P, T, L and H.</text>
</comment>
<evidence type="ECO:0000259" key="9">
    <source>
        <dbReference type="Pfam" id="PF01571"/>
    </source>
</evidence>
<dbReference type="Gene3D" id="2.40.30.110">
    <property type="entry name" value="Aminomethyltransferase beta-barrel domains"/>
    <property type="match status" value="1"/>
</dbReference>
<evidence type="ECO:0000256" key="4">
    <source>
        <dbReference type="ARBA" id="ARBA00022679"/>
    </source>
</evidence>
<dbReference type="InterPro" id="IPR006222">
    <property type="entry name" value="GCVT_N"/>
</dbReference>
<dbReference type="InterPro" id="IPR022903">
    <property type="entry name" value="GcvT_bac"/>
</dbReference>
<dbReference type="GO" id="GO:0005829">
    <property type="term" value="C:cytosol"/>
    <property type="evidence" value="ECO:0007669"/>
    <property type="project" value="TreeGrafter"/>
</dbReference>
<dbReference type="GO" id="GO:0008168">
    <property type="term" value="F:methyltransferase activity"/>
    <property type="evidence" value="ECO:0007669"/>
    <property type="project" value="UniProtKB-KW"/>
</dbReference>
<dbReference type="RefSeq" id="WP_030274974.1">
    <property type="nucleotide sequence ID" value="NZ_CBDRLW010000029.1"/>
</dbReference>
<dbReference type="SUPFAM" id="SSF101790">
    <property type="entry name" value="Aminomethyltransferase beta-barrel domain"/>
    <property type="match status" value="1"/>
</dbReference>
<gene>
    <name evidence="7 11" type="primary">gcvT</name>
    <name evidence="11" type="ORF">DVH21_27890</name>
</gene>
<sequence length="375" mass="40056">MHQDPAALLRSPLHASHIGHGARFTDFSGWRMPLRYGSELAEHRAVREQAGLFDLSHMGQLEVSGPEAPTALNYALVGHLSAVPIGGARYTMLCDAAGGVLDDLVAYRLASNRYLLVVNAINTRVVHAAIRTRCADYAAWAADRTNERAIIAVQGPRAAPIVEALTGTGLTRLRYYTAALLDIDGRPAVVARTGYTGEDGFELLVHAEDAVRTWEAALVAGRRHGLTPTGLACRDTLRIEAGMPLYGAEIGRDVTPFDAGLGRVVSFVKPGDFVGRAALAEAHKSGVTRRLVGLVASGQRIPRAGQQVVTLTDDGHGADPVGLITSGTPSPTFKRPIAMASIRAGTSDSIRLAVQIRGTTEPVEIVPLPFYRRPR</sequence>
<proteinExistence type="inferred from homology"/>
<name>A0A6N3K5M3_9ACTN</name>
<dbReference type="GO" id="GO:0032259">
    <property type="term" value="P:methylation"/>
    <property type="evidence" value="ECO:0007669"/>
    <property type="project" value="UniProtKB-KW"/>
</dbReference>
<dbReference type="Pfam" id="PF01571">
    <property type="entry name" value="GCV_T"/>
    <property type="match status" value="1"/>
</dbReference>
<dbReference type="Gene3D" id="3.30.70.1400">
    <property type="entry name" value="Aminomethyltransferase beta-barrel domains"/>
    <property type="match status" value="1"/>
</dbReference>
<dbReference type="PANTHER" id="PTHR43757">
    <property type="entry name" value="AMINOMETHYLTRANSFERASE"/>
    <property type="match status" value="1"/>
</dbReference>
<dbReference type="InterPro" id="IPR013977">
    <property type="entry name" value="GcvT_C"/>
</dbReference>
<reference evidence="11 12" key="1">
    <citation type="submission" date="2018-07" db="EMBL/GenBank/DDBJ databases">
        <authorList>
            <person name="Ye Y."/>
        </authorList>
    </citation>
    <scope>NUCLEOTIDE SEQUENCE [LARGE SCALE GENOMIC DNA]</scope>
    <source>
        <strain evidence="12">H14(2018)</strain>
    </source>
</reference>
<feature type="domain" description="GCVT N-terminal" evidence="9">
    <location>
        <begin position="13"/>
        <end position="269"/>
    </location>
</feature>
<dbReference type="GO" id="GO:0004047">
    <property type="term" value="F:aminomethyltransferase activity"/>
    <property type="evidence" value="ECO:0007669"/>
    <property type="project" value="UniProtKB-UniRule"/>
</dbReference>
<evidence type="ECO:0000256" key="8">
    <source>
        <dbReference type="PIRSR" id="PIRSR006487-1"/>
    </source>
</evidence>
<dbReference type="SUPFAM" id="SSF103025">
    <property type="entry name" value="Folate-binding domain"/>
    <property type="match status" value="1"/>
</dbReference>
<dbReference type="AlphaFoldDB" id="A0A6N3K5M3"/>
<feature type="binding site" evidence="8">
    <location>
        <position position="202"/>
    </location>
    <ligand>
        <name>substrate</name>
    </ligand>
</feature>
<evidence type="ECO:0000313" key="12">
    <source>
        <dbReference type="Proteomes" id="UP000253958"/>
    </source>
</evidence>
<evidence type="ECO:0000256" key="1">
    <source>
        <dbReference type="ARBA" id="ARBA00008609"/>
    </source>
</evidence>
<dbReference type="GO" id="GO:0005960">
    <property type="term" value="C:glycine cleavage complex"/>
    <property type="evidence" value="ECO:0007669"/>
    <property type="project" value="InterPro"/>
</dbReference>
<evidence type="ECO:0000259" key="10">
    <source>
        <dbReference type="Pfam" id="PF08669"/>
    </source>
</evidence>
<dbReference type="PIRSF" id="PIRSF006487">
    <property type="entry name" value="GcvT"/>
    <property type="match status" value="1"/>
</dbReference>
<reference evidence="11 12" key="2">
    <citation type="submission" date="2018-08" db="EMBL/GenBank/DDBJ databases">
        <title>Streptomyces kandeliansis sp. nov., an endophytic bacterium isolated from mangrove plant.</title>
        <authorList>
            <person name="Wang R."/>
        </authorList>
    </citation>
    <scope>NUCLEOTIDE SEQUENCE [LARGE SCALE GENOMIC DNA]</scope>
    <source>
        <strain evidence="12">H14(2018)</strain>
    </source>
</reference>
<comment type="catalytic activity">
    <reaction evidence="6 7">
        <text>N(6)-[(R)-S(8)-aminomethyldihydrolipoyl]-L-lysyl-[protein] + (6S)-5,6,7,8-tetrahydrofolate = N(6)-[(R)-dihydrolipoyl]-L-lysyl-[protein] + (6R)-5,10-methylene-5,6,7,8-tetrahydrofolate + NH4(+)</text>
        <dbReference type="Rhea" id="RHEA:16945"/>
        <dbReference type="Rhea" id="RHEA-COMP:10475"/>
        <dbReference type="Rhea" id="RHEA-COMP:10492"/>
        <dbReference type="ChEBI" id="CHEBI:15636"/>
        <dbReference type="ChEBI" id="CHEBI:28938"/>
        <dbReference type="ChEBI" id="CHEBI:57453"/>
        <dbReference type="ChEBI" id="CHEBI:83100"/>
        <dbReference type="ChEBI" id="CHEBI:83143"/>
        <dbReference type="EC" id="2.1.2.10"/>
    </reaction>
</comment>
<keyword evidence="11" id="KW-0489">Methyltransferase</keyword>
<dbReference type="PANTHER" id="PTHR43757:SF2">
    <property type="entry name" value="AMINOMETHYLTRANSFERASE, MITOCHONDRIAL"/>
    <property type="match status" value="1"/>
</dbReference>
<evidence type="ECO:0000256" key="2">
    <source>
        <dbReference type="ARBA" id="ARBA00012616"/>
    </source>
</evidence>
<evidence type="ECO:0000313" key="11">
    <source>
        <dbReference type="EMBL" id="AXH93455.1"/>
    </source>
</evidence>
<evidence type="ECO:0000256" key="3">
    <source>
        <dbReference type="ARBA" id="ARBA00022576"/>
    </source>
</evidence>
<dbReference type="FunFam" id="4.10.1250.10:FF:000001">
    <property type="entry name" value="Aminomethyltransferase"/>
    <property type="match status" value="1"/>
</dbReference>
<organism evidence="11 12">
    <name type="scientific">Micromonospora aurantiaca</name>
    <name type="common">nom. illeg.</name>
    <dbReference type="NCBI Taxonomy" id="47850"/>
    <lineage>
        <taxon>Bacteria</taxon>
        <taxon>Bacillati</taxon>
        <taxon>Actinomycetota</taxon>
        <taxon>Actinomycetes</taxon>
        <taxon>Micromonosporales</taxon>
        <taxon>Micromonosporaceae</taxon>
        <taxon>Micromonospora</taxon>
    </lineage>
</organism>
<dbReference type="EC" id="2.1.2.10" evidence="2 7"/>
<dbReference type="HAMAP" id="MF_00259">
    <property type="entry name" value="GcvT"/>
    <property type="match status" value="1"/>
</dbReference>
<dbReference type="Proteomes" id="UP000253958">
    <property type="component" value="Chromosome"/>
</dbReference>
<comment type="similarity">
    <text evidence="1 7">Belongs to the GcvT family.</text>
</comment>
<keyword evidence="4 7" id="KW-0808">Transferase</keyword>
<dbReference type="EMBL" id="CP031263">
    <property type="protein sequence ID" value="AXH93455.1"/>
    <property type="molecule type" value="Genomic_DNA"/>
</dbReference>
<evidence type="ECO:0000256" key="7">
    <source>
        <dbReference type="HAMAP-Rule" id="MF_00259"/>
    </source>
</evidence>
<accession>A0A6N3K5M3</accession>
<keyword evidence="3 7" id="KW-0032">Aminotransferase</keyword>
<dbReference type="Pfam" id="PF08669">
    <property type="entry name" value="GCV_T_C"/>
    <property type="match status" value="1"/>
</dbReference>
<dbReference type="InterPro" id="IPR027266">
    <property type="entry name" value="TrmE/GcvT-like"/>
</dbReference>
<dbReference type="NCBIfam" id="TIGR00528">
    <property type="entry name" value="gcvT"/>
    <property type="match status" value="1"/>
</dbReference>
<dbReference type="InterPro" id="IPR028896">
    <property type="entry name" value="GcvT/YgfZ/DmdA"/>
</dbReference>
<dbReference type="GO" id="GO:0019464">
    <property type="term" value="P:glycine decarboxylation via glycine cleavage system"/>
    <property type="evidence" value="ECO:0007669"/>
    <property type="project" value="UniProtKB-UniRule"/>
</dbReference>